<evidence type="ECO:0000256" key="6">
    <source>
        <dbReference type="SAM" id="Phobius"/>
    </source>
</evidence>
<comment type="caution">
    <text evidence="10">The sequence shown here is derived from an EMBL/GenBank/DDBJ whole genome shotgun (WGS) entry which is preliminary data.</text>
</comment>
<sequence>MERQHSRRRRSARTQEPALAQPVASRQSPRPLLTWSLIACLLVALTYFSRPLTHLPWTSRIAPLPGRPQRDPAAEGRPRMALHPEDHVSRPPATQHLDWRITSAPRRPDGVLKQVYLINDLFPGPTIEARSGDSLLITVTNAVEGDSIALHWHGIHVASAMDGAAGVSQCPILPGGQFVYNVTIPADQSGTFWYHAHSGVSRGDGLYGGLVVHAPTAKSTVRGLLSPGRGDAQRFNYQKELLLLIGDWYHRPAKDVLAWYKLPGSFANEPVPDSMLVNGVGHFDCAMAVPARPVDCIEQLANTSFLDLDPDTAYRIRVVNTGALAGLSLVFGQNHIDLIQVDSVDVKRSQQEDVNSAGILYPGQRMDFVLHASPQHEPSTMMVQLDQGCFKYMNPALTPDQTFPIHYRSASISSEAQVSAPTVRNHINVENVPSSPSILMNLPPRAQQTHVVYTKIQKMARNHNIPEGYFNQTTWKPQNDPPTPLIGLPRVRWDSNQLALSTGSEAAWVDLVVNNLDEGPHPFHLHGHHFYILTVQQASYGWGSYDPFSDPYPPGQEPDMENESETPEAIDPNFQPYDLSRAALRDTVQIPSRGYAVLRFRADNPGVWLFHCHILWHLATGMAMLVDVMGDPTGQVAHDNSTAASGLCPV</sequence>
<reference evidence="10" key="1">
    <citation type="submission" date="2022-11" db="EMBL/GenBank/DDBJ databases">
        <authorList>
            <person name="Petersen C."/>
        </authorList>
    </citation>
    <scope>NUCLEOTIDE SEQUENCE</scope>
    <source>
        <strain evidence="10">IBT 26290</strain>
    </source>
</reference>
<keyword evidence="4" id="KW-0186">Copper</keyword>
<evidence type="ECO:0000256" key="5">
    <source>
        <dbReference type="SAM" id="MobiDB-lite"/>
    </source>
</evidence>
<dbReference type="RefSeq" id="XP_056543787.1">
    <property type="nucleotide sequence ID" value="XM_056688232.1"/>
</dbReference>
<proteinExistence type="inferred from homology"/>
<dbReference type="GeneID" id="81427408"/>
<dbReference type="PROSITE" id="PS00079">
    <property type="entry name" value="MULTICOPPER_OXIDASE1"/>
    <property type="match status" value="1"/>
</dbReference>
<name>A0A9W9I5C5_9EURO</name>
<evidence type="ECO:0000259" key="9">
    <source>
        <dbReference type="Pfam" id="PF07732"/>
    </source>
</evidence>
<evidence type="ECO:0000259" key="7">
    <source>
        <dbReference type="Pfam" id="PF00394"/>
    </source>
</evidence>
<evidence type="ECO:0000256" key="2">
    <source>
        <dbReference type="ARBA" id="ARBA00022723"/>
    </source>
</evidence>
<dbReference type="InterPro" id="IPR011707">
    <property type="entry name" value="Cu-oxidase-like_N"/>
</dbReference>
<feature type="transmembrane region" description="Helical" evidence="6">
    <location>
        <begin position="32"/>
        <end position="49"/>
    </location>
</feature>
<dbReference type="Proteomes" id="UP001149163">
    <property type="component" value="Unassembled WGS sequence"/>
</dbReference>
<dbReference type="InterPro" id="IPR033138">
    <property type="entry name" value="Cu_oxidase_CS"/>
</dbReference>
<dbReference type="Gene3D" id="2.60.40.420">
    <property type="entry name" value="Cupredoxins - blue copper proteins"/>
    <property type="match status" value="3"/>
</dbReference>
<dbReference type="EMBL" id="JAPQKN010000003">
    <property type="protein sequence ID" value="KAJ5167326.1"/>
    <property type="molecule type" value="Genomic_DNA"/>
</dbReference>
<evidence type="ECO:0000313" key="10">
    <source>
        <dbReference type="EMBL" id="KAJ5167326.1"/>
    </source>
</evidence>
<dbReference type="PANTHER" id="PTHR11709">
    <property type="entry name" value="MULTI-COPPER OXIDASE"/>
    <property type="match status" value="1"/>
</dbReference>
<feature type="domain" description="Plastocyanin-like" evidence="9">
    <location>
        <begin position="103"/>
        <end position="215"/>
    </location>
</feature>
<keyword evidence="11" id="KW-1185">Reference proteome</keyword>
<dbReference type="AlphaFoldDB" id="A0A9W9I5C5"/>
<feature type="region of interest" description="Disordered" evidence="5">
    <location>
        <begin position="1"/>
        <end position="25"/>
    </location>
</feature>
<protein>
    <submittedName>
        <fullName evidence="10">Multicopper oxidase-domain-containing protein</fullName>
    </submittedName>
</protein>
<feature type="compositionally biased region" description="Acidic residues" evidence="5">
    <location>
        <begin position="558"/>
        <end position="568"/>
    </location>
</feature>
<keyword evidence="6" id="KW-0472">Membrane</keyword>
<accession>A0A9W9I5C5</accession>
<evidence type="ECO:0000256" key="1">
    <source>
        <dbReference type="ARBA" id="ARBA00010609"/>
    </source>
</evidence>
<dbReference type="PANTHER" id="PTHR11709:SF394">
    <property type="entry name" value="FI03373P-RELATED"/>
    <property type="match status" value="1"/>
</dbReference>
<evidence type="ECO:0000313" key="11">
    <source>
        <dbReference type="Proteomes" id="UP001149163"/>
    </source>
</evidence>
<evidence type="ECO:0000256" key="3">
    <source>
        <dbReference type="ARBA" id="ARBA00023002"/>
    </source>
</evidence>
<dbReference type="SUPFAM" id="SSF49503">
    <property type="entry name" value="Cupredoxins"/>
    <property type="match status" value="2"/>
</dbReference>
<feature type="domain" description="Plastocyanin-like" evidence="7">
    <location>
        <begin position="241"/>
        <end position="380"/>
    </location>
</feature>
<dbReference type="InterPro" id="IPR011706">
    <property type="entry name" value="Cu-oxidase_C"/>
</dbReference>
<dbReference type="PROSITE" id="PS00080">
    <property type="entry name" value="MULTICOPPER_OXIDASE2"/>
    <property type="match status" value="1"/>
</dbReference>
<evidence type="ECO:0000259" key="8">
    <source>
        <dbReference type="Pfam" id="PF07731"/>
    </source>
</evidence>
<dbReference type="InterPro" id="IPR008972">
    <property type="entry name" value="Cupredoxin"/>
</dbReference>
<reference evidence="10" key="2">
    <citation type="journal article" date="2023" name="IMA Fungus">
        <title>Comparative genomic study of the Penicillium genus elucidates a diverse pangenome and 15 lateral gene transfer events.</title>
        <authorList>
            <person name="Petersen C."/>
            <person name="Sorensen T."/>
            <person name="Nielsen M.R."/>
            <person name="Sondergaard T.E."/>
            <person name="Sorensen J.L."/>
            <person name="Fitzpatrick D.A."/>
            <person name="Frisvad J.C."/>
            <person name="Nielsen K.L."/>
        </authorList>
    </citation>
    <scope>NUCLEOTIDE SEQUENCE</scope>
    <source>
        <strain evidence="10">IBT 26290</strain>
    </source>
</reference>
<gene>
    <name evidence="10" type="ORF">N7482_006107</name>
</gene>
<dbReference type="GO" id="GO:0016491">
    <property type="term" value="F:oxidoreductase activity"/>
    <property type="evidence" value="ECO:0007669"/>
    <property type="project" value="UniProtKB-KW"/>
</dbReference>
<comment type="similarity">
    <text evidence="1">Belongs to the multicopper oxidase family.</text>
</comment>
<feature type="region of interest" description="Disordered" evidence="5">
    <location>
        <begin position="59"/>
        <end position="92"/>
    </location>
</feature>
<dbReference type="Pfam" id="PF00394">
    <property type="entry name" value="Cu-oxidase"/>
    <property type="match status" value="1"/>
</dbReference>
<organism evidence="10 11">
    <name type="scientific">Penicillium canariense</name>
    <dbReference type="NCBI Taxonomy" id="189055"/>
    <lineage>
        <taxon>Eukaryota</taxon>
        <taxon>Fungi</taxon>
        <taxon>Dikarya</taxon>
        <taxon>Ascomycota</taxon>
        <taxon>Pezizomycotina</taxon>
        <taxon>Eurotiomycetes</taxon>
        <taxon>Eurotiomycetidae</taxon>
        <taxon>Eurotiales</taxon>
        <taxon>Aspergillaceae</taxon>
        <taxon>Penicillium</taxon>
    </lineage>
</organism>
<evidence type="ECO:0000256" key="4">
    <source>
        <dbReference type="ARBA" id="ARBA00023008"/>
    </source>
</evidence>
<dbReference type="Pfam" id="PF07731">
    <property type="entry name" value="Cu-oxidase_2"/>
    <property type="match status" value="1"/>
</dbReference>
<dbReference type="InterPro" id="IPR045087">
    <property type="entry name" value="Cu-oxidase_fam"/>
</dbReference>
<dbReference type="InterPro" id="IPR002355">
    <property type="entry name" value="Cu_oxidase_Cu_BS"/>
</dbReference>
<keyword evidence="6" id="KW-0812">Transmembrane</keyword>
<feature type="domain" description="Plastocyanin-like" evidence="8">
    <location>
        <begin position="501"/>
        <end position="628"/>
    </location>
</feature>
<keyword evidence="2" id="KW-0479">Metal-binding</keyword>
<dbReference type="CDD" id="cd04206">
    <property type="entry name" value="CuRO_1_LCC_like"/>
    <property type="match status" value="1"/>
</dbReference>
<dbReference type="OrthoDB" id="2121828at2759"/>
<keyword evidence="6" id="KW-1133">Transmembrane helix</keyword>
<keyword evidence="3" id="KW-0560">Oxidoreductase</keyword>
<feature type="compositionally biased region" description="Basic and acidic residues" evidence="5">
    <location>
        <begin position="68"/>
        <end position="89"/>
    </location>
</feature>
<dbReference type="Pfam" id="PF07732">
    <property type="entry name" value="Cu-oxidase_3"/>
    <property type="match status" value="1"/>
</dbReference>
<dbReference type="CDD" id="cd13910">
    <property type="entry name" value="CuRO_3_MCO_like_4"/>
    <property type="match status" value="1"/>
</dbReference>
<feature type="compositionally biased region" description="Basic residues" evidence="5">
    <location>
        <begin position="1"/>
        <end position="12"/>
    </location>
</feature>
<dbReference type="InterPro" id="IPR001117">
    <property type="entry name" value="Cu-oxidase_2nd"/>
</dbReference>
<dbReference type="GO" id="GO:0005507">
    <property type="term" value="F:copper ion binding"/>
    <property type="evidence" value="ECO:0007669"/>
    <property type="project" value="InterPro"/>
</dbReference>
<feature type="region of interest" description="Disordered" evidence="5">
    <location>
        <begin position="550"/>
        <end position="569"/>
    </location>
</feature>